<dbReference type="PROSITE" id="PS51186">
    <property type="entry name" value="GNAT"/>
    <property type="match status" value="1"/>
</dbReference>
<name>A0A847SFL8_9NEIS</name>
<dbReference type="SUPFAM" id="SSF55729">
    <property type="entry name" value="Acyl-CoA N-acyltransferases (Nat)"/>
    <property type="match status" value="1"/>
</dbReference>
<proteinExistence type="predicted"/>
<dbReference type="Pfam" id="PF13508">
    <property type="entry name" value="Acetyltransf_7"/>
    <property type="match status" value="1"/>
</dbReference>
<dbReference type="AlphaFoldDB" id="A0A847SFL8"/>
<dbReference type="RefSeq" id="WP_168877894.1">
    <property type="nucleotide sequence ID" value="NZ_JABAIM010000003.1"/>
</dbReference>
<dbReference type="InterPro" id="IPR052523">
    <property type="entry name" value="Trichothecene_AcTrans"/>
</dbReference>
<comment type="caution">
    <text evidence="2">The sequence shown here is derived from an EMBL/GenBank/DDBJ whole genome shotgun (WGS) entry which is preliminary data.</text>
</comment>
<dbReference type="PANTHER" id="PTHR42791:SF1">
    <property type="entry name" value="N-ACETYLTRANSFERASE DOMAIN-CONTAINING PROTEIN"/>
    <property type="match status" value="1"/>
</dbReference>
<dbReference type="InterPro" id="IPR000182">
    <property type="entry name" value="GNAT_dom"/>
</dbReference>
<dbReference type="PANTHER" id="PTHR42791">
    <property type="entry name" value="GNAT FAMILY ACETYLTRANSFERASE"/>
    <property type="match status" value="1"/>
</dbReference>
<dbReference type="Gene3D" id="3.40.630.30">
    <property type="match status" value="1"/>
</dbReference>
<evidence type="ECO:0000313" key="3">
    <source>
        <dbReference type="Proteomes" id="UP000587991"/>
    </source>
</evidence>
<accession>A0A847SFL8</accession>
<dbReference type="GO" id="GO:0016747">
    <property type="term" value="F:acyltransferase activity, transferring groups other than amino-acyl groups"/>
    <property type="evidence" value="ECO:0007669"/>
    <property type="project" value="InterPro"/>
</dbReference>
<dbReference type="CDD" id="cd04301">
    <property type="entry name" value="NAT_SF"/>
    <property type="match status" value="1"/>
</dbReference>
<organism evidence="2 3">
    <name type="scientific">Leeia aquatica</name>
    <dbReference type="NCBI Taxonomy" id="2725557"/>
    <lineage>
        <taxon>Bacteria</taxon>
        <taxon>Pseudomonadati</taxon>
        <taxon>Pseudomonadota</taxon>
        <taxon>Betaproteobacteria</taxon>
        <taxon>Neisseriales</taxon>
        <taxon>Leeiaceae</taxon>
        <taxon>Leeia</taxon>
    </lineage>
</organism>
<keyword evidence="3" id="KW-1185">Reference proteome</keyword>
<dbReference type="Proteomes" id="UP000587991">
    <property type="component" value="Unassembled WGS sequence"/>
</dbReference>
<dbReference type="EMBL" id="JABAIM010000003">
    <property type="protein sequence ID" value="NLR76226.1"/>
    <property type="molecule type" value="Genomic_DNA"/>
</dbReference>
<evidence type="ECO:0000313" key="2">
    <source>
        <dbReference type="EMBL" id="NLR76226.1"/>
    </source>
</evidence>
<gene>
    <name evidence="2" type="ORF">HF682_13760</name>
</gene>
<keyword evidence="2" id="KW-0808">Transferase</keyword>
<reference evidence="2 3" key="1">
    <citation type="submission" date="2020-04" db="EMBL/GenBank/DDBJ databases">
        <title>Draft genome of Leeia sp. IMCC25680.</title>
        <authorList>
            <person name="Song J."/>
            <person name="Cho J.-C."/>
        </authorList>
    </citation>
    <scope>NUCLEOTIDE SEQUENCE [LARGE SCALE GENOMIC DNA]</scope>
    <source>
        <strain evidence="2 3">IMCC25680</strain>
    </source>
</reference>
<protein>
    <submittedName>
        <fullName evidence="2">GNAT family N-acetyltransferase</fullName>
    </submittedName>
</protein>
<feature type="domain" description="N-acetyltransferase" evidence="1">
    <location>
        <begin position="3"/>
        <end position="148"/>
    </location>
</feature>
<evidence type="ECO:0000259" key="1">
    <source>
        <dbReference type="PROSITE" id="PS51186"/>
    </source>
</evidence>
<sequence length="148" mass="17039">MQLQLLPAQDSDFETLLALRIRALRPSLEALGRFDPQRARERFRQAFSPARTLRIELEGSCIGLITVDRSQDPWALEQLYLDPSAQGCGIGSHLLRQLLQEADQAQVTVRVDALRGSDANRFYRQHGFEQIGEGEWDIHYQRPFRLLH</sequence>
<dbReference type="InterPro" id="IPR016181">
    <property type="entry name" value="Acyl_CoA_acyltransferase"/>
</dbReference>